<dbReference type="InterPro" id="IPR052861">
    <property type="entry name" value="BPTI/Kunitz_domain"/>
</dbReference>
<dbReference type="Pfam" id="PF00014">
    <property type="entry name" value="Kunitz_BPTI"/>
    <property type="match status" value="1"/>
</dbReference>
<dbReference type="AlphaFoldDB" id="A0A9P1IVP4"/>
<dbReference type="PROSITE" id="PS00280">
    <property type="entry name" value="BPTI_KUNITZ_1"/>
    <property type="match status" value="1"/>
</dbReference>
<evidence type="ECO:0000313" key="3">
    <source>
        <dbReference type="EMBL" id="CAI5451576.1"/>
    </source>
</evidence>
<dbReference type="InterPro" id="IPR002223">
    <property type="entry name" value="Kunitz_BPTI"/>
</dbReference>
<dbReference type="SMART" id="SM00131">
    <property type="entry name" value="KU"/>
    <property type="match status" value="1"/>
</dbReference>
<dbReference type="OrthoDB" id="4473401at2759"/>
<keyword evidence="1" id="KW-0732">Signal</keyword>
<organism evidence="3 4">
    <name type="scientific">Caenorhabditis angaria</name>
    <dbReference type="NCBI Taxonomy" id="860376"/>
    <lineage>
        <taxon>Eukaryota</taxon>
        <taxon>Metazoa</taxon>
        <taxon>Ecdysozoa</taxon>
        <taxon>Nematoda</taxon>
        <taxon>Chromadorea</taxon>
        <taxon>Rhabditida</taxon>
        <taxon>Rhabditina</taxon>
        <taxon>Rhabditomorpha</taxon>
        <taxon>Rhabditoidea</taxon>
        <taxon>Rhabditidae</taxon>
        <taxon>Peloderinae</taxon>
        <taxon>Caenorhabditis</taxon>
    </lineage>
</organism>
<feature type="signal peptide" evidence="1">
    <location>
        <begin position="1"/>
        <end position="18"/>
    </location>
</feature>
<feature type="domain" description="BPTI/Kunitz inhibitor" evidence="2">
    <location>
        <begin position="23"/>
        <end position="77"/>
    </location>
</feature>
<sequence>MNYISIFGLFVIFSNANSIPENCREQVNRGHSKCAKPQKSIQYHYDNSLEMCLPFLYEGCGGNRNRFEDDDQCIVRCRPADKGICGGNSKPTGSCSSRNKTCAKGSRCIIMAFGIGMCYEWIRENHPKCSEPGFSVVTEPAWYGQREVLGKSCAHRFCPIGSKCIDGRWLAYCCQPIKNS</sequence>
<dbReference type="Proteomes" id="UP001152747">
    <property type="component" value="Unassembled WGS sequence"/>
</dbReference>
<dbReference type="PANTHER" id="PTHR47248:SF8">
    <property type="entry name" value="BPTI_KUNITZ INHIBITOR DOMAIN-CONTAINING PROTEIN-RELATED"/>
    <property type="match status" value="1"/>
</dbReference>
<dbReference type="PROSITE" id="PS50279">
    <property type="entry name" value="BPTI_KUNITZ_2"/>
    <property type="match status" value="1"/>
</dbReference>
<evidence type="ECO:0000259" key="2">
    <source>
        <dbReference type="PROSITE" id="PS50279"/>
    </source>
</evidence>
<comment type="caution">
    <text evidence="3">The sequence shown here is derived from an EMBL/GenBank/DDBJ whole genome shotgun (WGS) entry which is preliminary data.</text>
</comment>
<proteinExistence type="predicted"/>
<dbReference type="PANTHER" id="PTHR47248">
    <property type="entry name" value="PROTEIN CBG06772"/>
    <property type="match status" value="1"/>
</dbReference>
<name>A0A9P1IVP4_9PELO</name>
<evidence type="ECO:0000313" key="4">
    <source>
        <dbReference type="Proteomes" id="UP001152747"/>
    </source>
</evidence>
<evidence type="ECO:0000256" key="1">
    <source>
        <dbReference type="SAM" id="SignalP"/>
    </source>
</evidence>
<dbReference type="SUPFAM" id="SSF57362">
    <property type="entry name" value="BPTI-like"/>
    <property type="match status" value="1"/>
</dbReference>
<dbReference type="EMBL" id="CANHGI010000005">
    <property type="protein sequence ID" value="CAI5451576.1"/>
    <property type="molecule type" value="Genomic_DNA"/>
</dbReference>
<keyword evidence="4" id="KW-1185">Reference proteome</keyword>
<dbReference type="InterPro" id="IPR036880">
    <property type="entry name" value="Kunitz_BPTI_sf"/>
</dbReference>
<dbReference type="InterPro" id="IPR020901">
    <property type="entry name" value="Prtase_inh_Kunz-CS"/>
</dbReference>
<reference evidence="3" key="1">
    <citation type="submission" date="2022-11" db="EMBL/GenBank/DDBJ databases">
        <authorList>
            <person name="Kikuchi T."/>
        </authorList>
    </citation>
    <scope>NUCLEOTIDE SEQUENCE</scope>
    <source>
        <strain evidence="3">PS1010</strain>
    </source>
</reference>
<dbReference type="Gene3D" id="4.10.410.10">
    <property type="entry name" value="Pancreatic trypsin inhibitor Kunitz domain"/>
    <property type="match status" value="1"/>
</dbReference>
<feature type="chain" id="PRO_5040279615" description="BPTI/Kunitz inhibitor domain-containing protein" evidence="1">
    <location>
        <begin position="19"/>
        <end position="180"/>
    </location>
</feature>
<dbReference type="GO" id="GO:0004867">
    <property type="term" value="F:serine-type endopeptidase inhibitor activity"/>
    <property type="evidence" value="ECO:0007669"/>
    <property type="project" value="InterPro"/>
</dbReference>
<protein>
    <recommendedName>
        <fullName evidence="2">BPTI/Kunitz inhibitor domain-containing protein</fullName>
    </recommendedName>
</protein>
<gene>
    <name evidence="3" type="ORF">CAMP_LOCUS14213</name>
</gene>
<accession>A0A9P1IVP4</accession>